<evidence type="ECO:0000259" key="9">
    <source>
        <dbReference type="Pfam" id="PF00551"/>
    </source>
</evidence>
<organism evidence="11 12">
    <name type="scientific">Candidatus Accumulibacter adjunctus</name>
    <dbReference type="NCBI Taxonomy" id="1454001"/>
    <lineage>
        <taxon>Bacteria</taxon>
        <taxon>Pseudomonadati</taxon>
        <taxon>Pseudomonadota</taxon>
        <taxon>Betaproteobacteria</taxon>
        <taxon>Candidatus Accumulibacter</taxon>
    </lineage>
</organism>
<dbReference type="SUPFAM" id="SSF50486">
    <property type="entry name" value="FMT C-terminal domain-like"/>
    <property type="match status" value="1"/>
</dbReference>
<evidence type="ECO:0000256" key="6">
    <source>
        <dbReference type="ARBA" id="ARBA00022917"/>
    </source>
</evidence>
<dbReference type="GO" id="GO:0005829">
    <property type="term" value="C:cytosol"/>
    <property type="evidence" value="ECO:0007669"/>
    <property type="project" value="TreeGrafter"/>
</dbReference>
<dbReference type="InterPro" id="IPR011034">
    <property type="entry name" value="Formyl_transferase-like_C_sf"/>
</dbReference>
<dbReference type="CDD" id="cd08704">
    <property type="entry name" value="Met_tRNA_FMT_C"/>
    <property type="match status" value="1"/>
</dbReference>
<comment type="caution">
    <text evidence="11">The sequence shown here is derived from an EMBL/GenBank/DDBJ whole genome shotgun (WGS) entry which is preliminary data.</text>
</comment>
<comment type="function">
    <text evidence="1 8">Attaches a formyl group to the free amino group of methionyl-tRNA(fMet). The formyl group appears to play a dual role in the initiator identity of N-formylmethionyl-tRNA by promoting its recognition by IF2 and preventing the misappropriation of this tRNA by the elongation apparatus.</text>
</comment>
<dbReference type="AlphaFoldDB" id="A0A011NY41"/>
<dbReference type="EMBL" id="JFAX01000001">
    <property type="protein sequence ID" value="EXI69562.1"/>
    <property type="molecule type" value="Genomic_DNA"/>
</dbReference>
<dbReference type="CDD" id="cd08646">
    <property type="entry name" value="FMT_core_Met-tRNA-FMT_N"/>
    <property type="match status" value="1"/>
</dbReference>
<keyword evidence="5 8" id="KW-0808">Transferase</keyword>
<accession>A0A011NY41</accession>
<dbReference type="PATRIC" id="fig|1454001.3.peg.235"/>
<dbReference type="EC" id="2.1.2.9" evidence="3 8"/>
<evidence type="ECO:0000256" key="3">
    <source>
        <dbReference type="ARBA" id="ARBA00012261"/>
    </source>
</evidence>
<dbReference type="Pfam" id="PF00551">
    <property type="entry name" value="Formyl_trans_N"/>
    <property type="match status" value="1"/>
</dbReference>
<gene>
    <name evidence="11" type="primary">fmt_1</name>
    <name evidence="8" type="synonym">fmt</name>
    <name evidence="11" type="ORF">AW08_00055</name>
</gene>
<name>A0A011NY41_9PROT</name>
<feature type="domain" description="Formyl transferase N-terminal" evidence="9">
    <location>
        <begin position="7"/>
        <end position="180"/>
    </location>
</feature>
<dbReference type="InterPro" id="IPR005794">
    <property type="entry name" value="Fmt"/>
</dbReference>
<reference evidence="11" key="1">
    <citation type="submission" date="2014-02" db="EMBL/GenBank/DDBJ databases">
        <title>Expanding our view of genomic diversity in Candidatus Accumulibacter clades.</title>
        <authorList>
            <person name="Skennerton C.T."/>
            <person name="Barr J.J."/>
            <person name="Slater F.R."/>
            <person name="Bond P.L."/>
            <person name="Tyson G.W."/>
        </authorList>
    </citation>
    <scope>NUCLEOTIDE SEQUENCE [LARGE SCALE GENOMIC DNA]</scope>
</reference>
<evidence type="ECO:0000313" key="12">
    <source>
        <dbReference type="Proteomes" id="UP000020218"/>
    </source>
</evidence>
<dbReference type="SUPFAM" id="SSF53328">
    <property type="entry name" value="Formyltransferase"/>
    <property type="match status" value="1"/>
</dbReference>
<dbReference type="PROSITE" id="PS00373">
    <property type="entry name" value="GART"/>
    <property type="match status" value="1"/>
</dbReference>
<feature type="domain" description="Formyl transferase C-terminal" evidence="10">
    <location>
        <begin position="200"/>
        <end position="294"/>
    </location>
</feature>
<dbReference type="NCBIfam" id="TIGR00460">
    <property type="entry name" value="fmt"/>
    <property type="match status" value="1"/>
</dbReference>
<evidence type="ECO:0000256" key="5">
    <source>
        <dbReference type="ARBA" id="ARBA00022679"/>
    </source>
</evidence>
<dbReference type="PANTHER" id="PTHR11138:SF5">
    <property type="entry name" value="METHIONYL-TRNA FORMYLTRANSFERASE, MITOCHONDRIAL"/>
    <property type="match status" value="1"/>
</dbReference>
<keyword evidence="12" id="KW-1185">Reference proteome</keyword>
<dbReference type="InterPro" id="IPR041711">
    <property type="entry name" value="Met-tRNA-FMT_N"/>
</dbReference>
<comment type="catalytic activity">
    <reaction evidence="7 8">
        <text>L-methionyl-tRNA(fMet) + (6R)-10-formyltetrahydrofolate = N-formyl-L-methionyl-tRNA(fMet) + (6S)-5,6,7,8-tetrahydrofolate + H(+)</text>
        <dbReference type="Rhea" id="RHEA:24380"/>
        <dbReference type="Rhea" id="RHEA-COMP:9952"/>
        <dbReference type="Rhea" id="RHEA-COMP:9953"/>
        <dbReference type="ChEBI" id="CHEBI:15378"/>
        <dbReference type="ChEBI" id="CHEBI:57453"/>
        <dbReference type="ChEBI" id="CHEBI:78530"/>
        <dbReference type="ChEBI" id="CHEBI:78844"/>
        <dbReference type="ChEBI" id="CHEBI:195366"/>
        <dbReference type="EC" id="2.1.2.9"/>
    </reaction>
</comment>
<evidence type="ECO:0000256" key="1">
    <source>
        <dbReference type="ARBA" id="ARBA00002606"/>
    </source>
</evidence>
<dbReference type="Gene3D" id="3.10.25.10">
    <property type="entry name" value="Formyl transferase, C-terminal domain"/>
    <property type="match status" value="1"/>
</dbReference>
<dbReference type="InterPro" id="IPR044135">
    <property type="entry name" value="Met-tRNA-FMT_C"/>
</dbReference>
<evidence type="ECO:0000256" key="8">
    <source>
        <dbReference type="HAMAP-Rule" id="MF_00182"/>
    </source>
</evidence>
<evidence type="ECO:0000256" key="2">
    <source>
        <dbReference type="ARBA" id="ARBA00010699"/>
    </source>
</evidence>
<keyword evidence="6 8" id="KW-0648">Protein biosynthesis</keyword>
<evidence type="ECO:0000256" key="7">
    <source>
        <dbReference type="ARBA" id="ARBA00048558"/>
    </source>
</evidence>
<dbReference type="STRING" id="1454001.AW08_00055"/>
<evidence type="ECO:0000256" key="4">
    <source>
        <dbReference type="ARBA" id="ARBA00016014"/>
    </source>
</evidence>
<dbReference type="InterPro" id="IPR005793">
    <property type="entry name" value="Formyl_trans_C"/>
</dbReference>
<evidence type="ECO:0000259" key="10">
    <source>
        <dbReference type="Pfam" id="PF02911"/>
    </source>
</evidence>
<dbReference type="InterPro" id="IPR001555">
    <property type="entry name" value="GART_AS"/>
</dbReference>
<comment type="similarity">
    <text evidence="2 8">Belongs to the Fmt family.</text>
</comment>
<dbReference type="Pfam" id="PF02911">
    <property type="entry name" value="Formyl_trans_C"/>
    <property type="match status" value="1"/>
</dbReference>
<dbReference type="InterPro" id="IPR036477">
    <property type="entry name" value="Formyl_transf_N_sf"/>
</dbReference>
<proteinExistence type="inferred from homology"/>
<protein>
    <recommendedName>
        <fullName evidence="4 8">Methionyl-tRNA formyltransferase</fullName>
        <ecNumber evidence="3 8">2.1.2.9</ecNumber>
    </recommendedName>
</protein>
<dbReference type="InterPro" id="IPR002376">
    <property type="entry name" value="Formyl_transf_N"/>
</dbReference>
<evidence type="ECO:0000313" key="11">
    <source>
        <dbReference type="EMBL" id="EXI69562.1"/>
    </source>
</evidence>
<feature type="binding site" evidence="8">
    <location>
        <begin position="109"/>
        <end position="112"/>
    </location>
    <ligand>
        <name>(6S)-5,6,7,8-tetrahydrofolate</name>
        <dbReference type="ChEBI" id="CHEBI:57453"/>
    </ligand>
</feature>
<dbReference type="HAMAP" id="MF_00182">
    <property type="entry name" value="Formyl_trans"/>
    <property type="match status" value="1"/>
</dbReference>
<dbReference type="GO" id="GO:0004479">
    <property type="term" value="F:methionyl-tRNA formyltransferase activity"/>
    <property type="evidence" value="ECO:0007669"/>
    <property type="project" value="UniProtKB-UniRule"/>
</dbReference>
<dbReference type="Proteomes" id="UP000020218">
    <property type="component" value="Unassembled WGS sequence"/>
</dbReference>
<sequence>MRLGFAGTPEFAAVALRALLAAGHDVALVLTQPDRAAGRGLAMRPSPVKQLAQVAGLNLLQPSTLRDPVVQQEIRCRELEVLVVAAYGLILPQAILDLPLRGCINIHASLLPRWRGAAPIQRAILAGDRETGISIMQMDAGLDSGPLLALAVEDIRDDDNASSLHDRLAQLGAGLLLEVLDRLPCAGREQPAEGITYAAKIDKAEAVLDWRLPAAQLARQVRAFNPLPVARCVLGGNVLKVWAASPQAAAGSPGLILAAGRDGLLIACGEGALRIEELQQAGGRRMSAAEFLNGTVVQVGSRCTQVAS</sequence>
<dbReference type="Gene3D" id="3.40.50.170">
    <property type="entry name" value="Formyl transferase, N-terminal domain"/>
    <property type="match status" value="1"/>
</dbReference>
<dbReference type="PANTHER" id="PTHR11138">
    <property type="entry name" value="METHIONYL-TRNA FORMYLTRANSFERASE"/>
    <property type="match status" value="1"/>
</dbReference>
<dbReference type="InterPro" id="IPR037022">
    <property type="entry name" value="Formyl_trans_C_sf"/>
</dbReference>